<dbReference type="RefSeq" id="WP_390363378.1">
    <property type="nucleotide sequence ID" value="NZ_JBHTKJ010000045.1"/>
</dbReference>
<dbReference type="Proteomes" id="UP001597040">
    <property type="component" value="Unassembled WGS sequence"/>
</dbReference>
<reference evidence="3" key="1">
    <citation type="journal article" date="2019" name="Int. J. Syst. Evol. Microbiol.">
        <title>The Global Catalogue of Microorganisms (GCM) 10K type strain sequencing project: providing services to taxonomists for standard genome sequencing and annotation.</title>
        <authorList>
            <consortium name="The Broad Institute Genomics Platform"/>
            <consortium name="The Broad Institute Genome Sequencing Center for Infectious Disease"/>
            <person name="Wu L."/>
            <person name="Ma J."/>
        </authorList>
    </citation>
    <scope>NUCLEOTIDE SEQUENCE [LARGE SCALE GENOMIC DNA]</scope>
    <source>
        <strain evidence="3">CCUG 56754</strain>
    </source>
</reference>
<accession>A0ABW3LMZ6</accession>
<feature type="transmembrane region" description="Helical" evidence="1">
    <location>
        <begin position="78"/>
        <end position="97"/>
    </location>
</feature>
<keyword evidence="1" id="KW-0812">Transmembrane</keyword>
<evidence type="ECO:0000313" key="3">
    <source>
        <dbReference type="Proteomes" id="UP001597040"/>
    </source>
</evidence>
<dbReference type="EMBL" id="JBHTKJ010000045">
    <property type="protein sequence ID" value="MFD1039722.1"/>
    <property type="molecule type" value="Genomic_DNA"/>
</dbReference>
<organism evidence="2 3">
    <name type="scientific">Virgibacillus byunsanensis</name>
    <dbReference type="NCBI Taxonomy" id="570945"/>
    <lineage>
        <taxon>Bacteria</taxon>
        <taxon>Bacillati</taxon>
        <taxon>Bacillota</taxon>
        <taxon>Bacilli</taxon>
        <taxon>Bacillales</taxon>
        <taxon>Bacillaceae</taxon>
        <taxon>Virgibacillus</taxon>
    </lineage>
</organism>
<gene>
    <name evidence="2" type="ORF">ACFQ3N_15145</name>
</gene>
<evidence type="ECO:0000256" key="1">
    <source>
        <dbReference type="SAM" id="Phobius"/>
    </source>
</evidence>
<proteinExistence type="predicted"/>
<evidence type="ECO:0000313" key="2">
    <source>
        <dbReference type="EMBL" id="MFD1039722.1"/>
    </source>
</evidence>
<name>A0ABW3LMZ6_9BACI</name>
<comment type="caution">
    <text evidence="2">The sequence shown here is derived from an EMBL/GenBank/DDBJ whole genome shotgun (WGS) entry which is preliminary data.</text>
</comment>
<protein>
    <submittedName>
        <fullName evidence="2">Uncharacterized protein</fullName>
    </submittedName>
</protein>
<keyword evidence="1" id="KW-0472">Membrane</keyword>
<keyword evidence="1" id="KW-1133">Transmembrane helix</keyword>
<keyword evidence="3" id="KW-1185">Reference proteome</keyword>
<sequence>MDKIITDSEMEKVYMEKFKTKGALSEDTAKTLKEIDCTEGMTFWKLKAKGIFIKVGEDRYYMDAKKAYKYRTNYTKTGNIIALTVILIFIVYVYTLLTN</sequence>